<dbReference type="AlphaFoldDB" id="R8BBM6"/>
<reference evidence="2" key="1">
    <citation type="journal article" date="2013" name="Genome Announc.">
        <title>Draft genome sequence of the ascomycete Phaeoacremonium aleophilum strain UCR-PA7, a causal agent of the esca disease complex in grapevines.</title>
        <authorList>
            <person name="Blanco-Ulate B."/>
            <person name="Rolshausen P."/>
            <person name="Cantu D."/>
        </authorList>
    </citation>
    <scope>NUCLEOTIDE SEQUENCE [LARGE SCALE GENOMIC DNA]</scope>
    <source>
        <strain evidence="2">UCR-PA7</strain>
    </source>
</reference>
<name>R8BBM6_PHAM7</name>
<dbReference type="Pfam" id="PF17784">
    <property type="entry name" value="Sulfotransfer_4"/>
    <property type="match status" value="1"/>
</dbReference>
<evidence type="ECO:0000313" key="2">
    <source>
        <dbReference type="Proteomes" id="UP000014074"/>
    </source>
</evidence>
<dbReference type="HOGENOM" id="CLU_1741849_0_0_1"/>
<gene>
    <name evidence="1" type="ORF">UCRPA7_7801</name>
</gene>
<proteinExistence type="predicted"/>
<dbReference type="KEGG" id="tmn:UCRPA7_7801"/>
<evidence type="ECO:0000313" key="1">
    <source>
        <dbReference type="EMBL" id="EON96695.1"/>
    </source>
</evidence>
<dbReference type="PANTHER" id="PTHR36978:SF4">
    <property type="entry name" value="P-LOOP CONTAINING NUCLEOSIDE TRIPHOSPHATE HYDROLASE PROTEIN"/>
    <property type="match status" value="1"/>
</dbReference>
<dbReference type="InterPro" id="IPR027417">
    <property type="entry name" value="P-loop_NTPase"/>
</dbReference>
<accession>R8BBM6</accession>
<sequence length="150" mass="17820">MQQALQQLGYPNVYHTRTVLMDRPDDGYNNRRAYAIFWQELLAVYPGAKVILTVYDNVDAWYTSYASTIGYLTSLAYTRPPSATRRWLRRWVFGERWSGFDEMIAAQVKYTPRGNVYNKQATKRWYEEHNKTVYDTVLEEKLLIFNAKQR</sequence>
<dbReference type="EMBL" id="KB933324">
    <property type="protein sequence ID" value="EON96695.1"/>
    <property type="molecule type" value="Genomic_DNA"/>
</dbReference>
<organism evidence="1 2">
    <name type="scientific">Phaeoacremonium minimum (strain UCR-PA7)</name>
    <name type="common">Esca disease fungus</name>
    <name type="synonym">Togninia minima</name>
    <dbReference type="NCBI Taxonomy" id="1286976"/>
    <lineage>
        <taxon>Eukaryota</taxon>
        <taxon>Fungi</taxon>
        <taxon>Dikarya</taxon>
        <taxon>Ascomycota</taxon>
        <taxon>Pezizomycotina</taxon>
        <taxon>Sordariomycetes</taxon>
        <taxon>Sordariomycetidae</taxon>
        <taxon>Togniniales</taxon>
        <taxon>Togniniaceae</taxon>
        <taxon>Phaeoacremonium</taxon>
    </lineage>
</organism>
<keyword evidence="2" id="KW-1185">Reference proteome</keyword>
<dbReference type="RefSeq" id="XP_007918513.1">
    <property type="nucleotide sequence ID" value="XM_007920322.1"/>
</dbReference>
<dbReference type="InterPro" id="IPR040632">
    <property type="entry name" value="Sulfotransfer_4"/>
</dbReference>
<dbReference type="PANTHER" id="PTHR36978">
    <property type="entry name" value="P-LOOP CONTAINING NUCLEOTIDE TRIPHOSPHATE HYDROLASE"/>
    <property type="match status" value="1"/>
</dbReference>
<dbReference type="Gene3D" id="3.40.50.300">
    <property type="entry name" value="P-loop containing nucleotide triphosphate hydrolases"/>
    <property type="match status" value="1"/>
</dbReference>
<dbReference type="Proteomes" id="UP000014074">
    <property type="component" value="Unassembled WGS sequence"/>
</dbReference>
<dbReference type="GeneID" id="19328592"/>
<protein>
    <submittedName>
        <fullName evidence="1">Uncharacterized protein</fullName>
    </submittedName>
</protein>